<dbReference type="Pfam" id="PF26639">
    <property type="entry name" value="Het-6_barrel"/>
    <property type="match status" value="1"/>
</dbReference>
<dbReference type="Pfam" id="PF06985">
    <property type="entry name" value="HET"/>
    <property type="match status" value="1"/>
</dbReference>
<dbReference type="PANTHER" id="PTHR24148:SF64">
    <property type="entry name" value="HETEROKARYON INCOMPATIBILITY DOMAIN-CONTAINING PROTEIN"/>
    <property type="match status" value="1"/>
</dbReference>
<dbReference type="OrthoDB" id="4476201at2759"/>
<dbReference type="AlphaFoldDB" id="A0A6A5YRY3"/>
<proteinExistence type="predicted"/>
<dbReference type="EMBL" id="ML977340">
    <property type="protein sequence ID" value="KAF2109915.1"/>
    <property type="molecule type" value="Genomic_DNA"/>
</dbReference>
<evidence type="ECO:0000259" key="1">
    <source>
        <dbReference type="Pfam" id="PF06985"/>
    </source>
</evidence>
<evidence type="ECO:0000313" key="3">
    <source>
        <dbReference type="Proteomes" id="UP000799770"/>
    </source>
</evidence>
<keyword evidence="3" id="KW-1185">Reference proteome</keyword>
<reference evidence="2" key="1">
    <citation type="journal article" date="2020" name="Stud. Mycol.">
        <title>101 Dothideomycetes genomes: a test case for predicting lifestyles and emergence of pathogens.</title>
        <authorList>
            <person name="Haridas S."/>
            <person name="Albert R."/>
            <person name="Binder M."/>
            <person name="Bloem J."/>
            <person name="Labutti K."/>
            <person name="Salamov A."/>
            <person name="Andreopoulos B."/>
            <person name="Baker S."/>
            <person name="Barry K."/>
            <person name="Bills G."/>
            <person name="Bluhm B."/>
            <person name="Cannon C."/>
            <person name="Castanera R."/>
            <person name="Culley D."/>
            <person name="Daum C."/>
            <person name="Ezra D."/>
            <person name="Gonzalez J."/>
            <person name="Henrissat B."/>
            <person name="Kuo A."/>
            <person name="Liang C."/>
            <person name="Lipzen A."/>
            <person name="Lutzoni F."/>
            <person name="Magnuson J."/>
            <person name="Mondo S."/>
            <person name="Nolan M."/>
            <person name="Ohm R."/>
            <person name="Pangilinan J."/>
            <person name="Park H.-J."/>
            <person name="Ramirez L."/>
            <person name="Alfaro M."/>
            <person name="Sun H."/>
            <person name="Tritt A."/>
            <person name="Yoshinaga Y."/>
            <person name="Zwiers L.-H."/>
            <person name="Turgeon B."/>
            <person name="Goodwin S."/>
            <person name="Spatafora J."/>
            <person name="Crous P."/>
            <person name="Grigoriev I."/>
        </authorList>
    </citation>
    <scope>NUCLEOTIDE SEQUENCE</scope>
    <source>
        <strain evidence="2">CBS 627.86</strain>
    </source>
</reference>
<protein>
    <submittedName>
        <fullName evidence="2">Heterokaryon incompatibility protein-domain-containing protein</fullName>
    </submittedName>
</protein>
<evidence type="ECO:0000313" key="2">
    <source>
        <dbReference type="EMBL" id="KAF2109915.1"/>
    </source>
</evidence>
<dbReference type="InterPro" id="IPR010730">
    <property type="entry name" value="HET"/>
</dbReference>
<organism evidence="2 3">
    <name type="scientific">Lophiotrema nucula</name>
    <dbReference type="NCBI Taxonomy" id="690887"/>
    <lineage>
        <taxon>Eukaryota</taxon>
        <taxon>Fungi</taxon>
        <taxon>Dikarya</taxon>
        <taxon>Ascomycota</taxon>
        <taxon>Pezizomycotina</taxon>
        <taxon>Dothideomycetes</taxon>
        <taxon>Pleosporomycetidae</taxon>
        <taxon>Pleosporales</taxon>
        <taxon>Lophiotremataceae</taxon>
        <taxon>Lophiotrema</taxon>
    </lineage>
</organism>
<name>A0A6A5YRY3_9PLEO</name>
<accession>A0A6A5YRY3</accession>
<feature type="domain" description="Heterokaryon incompatibility" evidence="1">
    <location>
        <begin position="75"/>
        <end position="219"/>
    </location>
</feature>
<gene>
    <name evidence="2" type="ORF">BDV96DRAFT_584808</name>
</gene>
<dbReference type="Proteomes" id="UP000799770">
    <property type="component" value="Unassembled WGS sequence"/>
</dbReference>
<sequence length="672" mass="75966">MSNPSVFWGQSNVLSFDASTMDTTIVGHQGDEYPGTALPDNNHIRLVEVCAQRLGSTRTVGLKFHSVRLETAPEFVALSYTWGASSHSNLIQGIHITDNLLSALMNLAEAEPKFWWVDALCINQSDLDEKPEQVKMMRQIYEKANQVCVWLGDPDTVSIELLQKICGRLETQVLTTPGIDYSDAGLERLGLPGFRDPAWGSLMRFLARPYFRRVWVLQELVMARKPVLVACGRLRFTWYLITVATNWLRENHLTSILASQSYQPLQGWRFAPSADLINLTLTLEDRRDSLFLEYLIGASRYLESTDPRDKIIALIGLVSQQDQSITKINIDYRQPVVDFYREVTGTIITTHRSLKLLSLVTDTSSSKIEGLPSWVPDYSIEKDRPSYRYAHFSTPGKPVDVQWYPGSNALHIWGQVADEVQFVADEPASYGNDTKMVLLSWFKAAARFKSADEWAWILSLANSGSAVDRDAEQFWRTMILDGIEGQSPAPHEYREHFASLVFHSFLEEKAGDTDWLIGLGTSLGWVLREELLENRDLECDDTLGVLIQFAVQAYREGHQIKLPDWTIPRNWITLNEESKHTFGPTGDETAFLVQMNSWGSGRFFITKAGRMGKGPLHLQPGDQVAIVNGTEQVFLLQGNAENFRLVGECYVHGLMRSEEKGETTSYQKITLI</sequence>
<dbReference type="PANTHER" id="PTHR24148">
    <property type="entry name" value="ANKYRIN REPEAT DOMAIN-CONTAINING PROTEIN 39 HOMOLOG-RELATED"/>
    <property type="match status" value="1"/>
</dbReference>
<dbReference type="InterPro" id="IPR052895">
    <property type="entry name" value="HetReg/Transcr_Mod"/>
</dbReference>